<gene>
    <name evidence="1" type="ORF">METZ01_LOCUS514674</name>
</gene>
<dbReference type="EMBL" id="UINC01229907">
    <property type="protein sequence ID" value="SVE61820.1"/>
    <property type="molecule type" value="Genomic_DNA"/>
</dbReference>
<protein>
    <submittedName>
        <fullName evidence="1">Uncharacterized protein</fullName>
    </submittedName>
</protein>
<evidence type="ECO:0000313" key="1">
    <source>
        <dbReference type="EMBL" id="SVE61820.1"/>
    </source>
</evidence>
<feature type="non-terminal residue" evidence="1">
    <location>
        <position position="1"/>
    </location>
</feature>
<feature type="non-terminal residue" evidence="1">
    <location>
        <position position="47"/>
    </location>
</feature>
<dbReference type="AlphaFoldDB" id="A0A383F004"/>
<sequence>VEASIDWSEWEAKLCVLIGDDEARVAVHDLLHIERVVANARKLAEAG</sequence>
<accession>A0A383F004</accession>
<organism evidence="1">
    <name type="scientific">marine metagenome</name>
    <dbReference type="NCBI Taxonomy" id="408172"/>
    <lineage>
        <taxon>unclassified sequences</taxon>
        <taxon>metagenomes</taxon>
        <taxon>ecological metagenomes</taxon>
    </lineage>
</organism>
<name>A0A383F004_9ZZZZ</name>
<proteinExistence type="predicted"/>
<reference evidence="1" key="1">
    <citation type="submission" date="2018-05" db="EMBL/GenBank/DDBJ databases">
        <authorList>
            <person name="Lanie J.A."/>
            <person name="Ng W.-L."/>
            <person name="Kazmierczak K.M."/>
            <person name="Andrzejewski T.M."/>
            <person name="Davidsen T.M."/>
            <person name="Wayne K.J."/>
            <person name="Tettelin H."/>
            <person name="Glass J.I."/>
            <person name="Rusch D."/>
            <person name="Podicherti R."/>
            <person name="Tsui H.-C.T."/>
            <person name="Winkler M.E."/>
        </authorList>
    </citation>
    <scope>NUCLEOTIDE SEQUENCE</scope>
</reference>